<accession>A0A1L9UM75</accession>
<keyword evidence="3 5" id="KW-1133">Transmembrane helix</keyword>
<dbReference type="Pfam" id="PF07690">
    <property type="entry name" value="MFS_1"/>
    <property type="match status" value="1"/>
</dbReference>
<evidence type="ECO:0000313" key="8">
    <source>
        <dbReference type="Proteomes" id="UP000184499"/>
    </source>
</evidence>
<feature type="domain" description="Major facilitator superfamily (MFS) profile" evidence="6">
    <location>
        <begin position="60"/>
        <end position="486"/>
    </location>
</feature>
<dbReference type="InterPro" id="IPR011701">
    <property type="entry name" value="MFS"/>
</dbReference>
<keyword evidence="4 5" id="KW-0472">Membrane</keyword>
<dbReference type="AlphaFoldDB" id="A0A1L9UM75"/>
<dbReference type="PANTHER" id="PTHR23502">
    <property type="entry name" value="MAJOR FACILITATOR SUPERFAMILY"/>
    <property type="match status" value="1"/>
</dbReference>
<dbReference type="EMBL" id="KV878683">
    <property type="protein sequence ID" value="OJJ72690.1"/>
    <property type="molecule type" value="Genomic_DNA"/>
</dbReference>
<evidence type="ECO:0000313" key="7">
    <source>
        <dbReference type="EMBL" id="OJJ72690.1"/>
    </source>
</evidence>
<evidence type="ECO:0000259" key="6">
    <source>
        <dbReference type="PROSITE" id="PS50850"/>
    </source>
</evidence>
<feature type="transmembrane region" description="Helical" evidence="5">
    <location>
        <begin position="463"/>
        <end position="482"/>
    </location>
</feature>
<dbReference type="InterPro" id="IPR036259">
    <property type="entry name" value="MFS_trans_sf"/>
</dbReference>
<keyword evidence="2 5" id="KW-0812">Transmembrane</keyword>
<sequence length="506" mass="56184">MAEDKLSPSSLEVEHVQVEHLSTSHREFLLARHGTLDLVPLPTDSPNDPLNWPSWRKHVIILLVSFHAMMCLFMGAGIIPAYKEMAEEMGVSLQSATYFTSMQIIMLGLAPLVWRPVAMQIGLRPIWLISTFCSTLCNIGCACSKSYGVMSASRLLVAFFISPAMALGPEVVTQIFFSAERGQKMGFWTLMVTLGPSLGPLLMSFVAFHIGWRWIFWIFTIINFVQFVLYLLLSPETSLSAADPHPQESTLSFRARYFRFHRLSQESLKLADFFIPLTVARHHVIWVTTVAYSIIFNFASVLLSVEIPQIYEINFHLNTQEVGLQFLGMIIGGIIGEQAAGPLGDFLMSSFAKRHNGQRAQPEFRLWLSYLGYATVIAGFLVWGFRAADDLQHHYEVSPIVGIGISSFGAQVITTSVFTYMVDCYPGESAEIGIFANVVRQVWGFIGPFWFPSMFRSVGIKGSAGIMVGVTVVASLLPIIGVQCFGRGIRGEATINLEAVVDRGDV</sequence>
<evidence type="ECO:0000256" key="1">
    <source>
        <dbReference type="ARBA" id="ARBA00004141"/>
    </source>
</evidence>
<feature type="transmembrane region" description="Helical" evidence="5">
    <location>
        <begin position="214"/>
        <end position="233"/>
    </location>
</feature>
<evidence type="ECO:0000256" key="5">
    <source>
        <dbReference type="SAM" id="Phobius"/>
    </source>
</evidence>
<comment type="subcellular location">
    <subcellularLocation>
        <location evidence="1">Membrane</location>
        <topology evidence="1">Multi-pass membrane protein</topology>
    </subcellularLocation>
</comment>
<dbReference type="GO" id="GO:0022857">
    <property type="term" value="F:transmembrane transporter activity"/>
    <property type="evidence" value="ECO:0007669"/>
    <property type="project" value="InterPro"/>
</dbReference>
<dbReference type="Proteomes" id="UP000184499">
    <property type="component" value="Unassembled WGS sequence"/>
</dbReference>
<dbReference type="GeneID" id="93570193"/>
<dbReference type="OMA" id="FWIVITE"/>
<dbReference type="GO" id="GO:0005886">
    <property type="term" value="C:plasma membrane"/>
    <property type="evidence" value="ECO:0007669"/>
    <property type="project" value="TreeGrafter"/>
</dbReference>
<dbReference type="SUPFAM" id="SSF103473">
    <property type="entry name" value="MFS general substrate transporter"/>
    <property type="match status" value="1"/>
</dbReference>
<dbReference type="STRING" id="767769.A0A1L9UM75"/>
<dbReference type="InterPro" id="IPR020846">
    <property type="entry name" value="MFS_dom"/>
</dbReference>
<organism evidence="7 8">
    <name type="scientific">Aspergillus brasiliensis (strain CBS 101740 / IMI 381727 / IBT 21946)</name>
    <dbReference type="NCBI Taxonomy" id="767769"/>
    <lineage>
        <taxon>Eukaryota</taxon>
        <taxon>Fungi</taxon>
        <taxon>Dikarya</taxon>
        <taxon>Ascomycota</taxon>
        <taxon>Pezizomycotina</taxon>
        <taxon>Eurotiomycetes</taxon>
        <taxon>Eurotiomycetidae</taxon>
        <taxon>Eurotiales</taxon>
        <taxon>Aspergillaceae</taxon>
        <taxon>Aspergillus</taxon>
        <taxon>Aspergillus subgen. Circumdati</taxon>
    </lineage>
</organism>
<feature type="transmembrane region" description="Helical" evidence="5">
    <location>
        <begin position="188"/>
        <end position="208"/>
    </location>
</feature>
<feature type="transmembrane region" description="Helical" evidence="5">
    <location>
        <begin position="95"/>
        <end position="114"/>
    </location>
</feature>
<dbReference type="PANTHER" id="PTHR23502:SF2">
    <property type="entry name" value="TRANSPORTER, PUTATIVE (AFU_ORTHOLOGUE AFUA_2G08910)-RELATED"/>
    <property type="match status" value="1"/>
</dbReference>
<reference evidence="8" key="1">
    <citation type="journal article" date="2017" name="Genome Biol.">
        <title>Comparative genomics reveals high biological diversity and specific adaptations in the industrially and medically important fungal genus Aspergillus.</title>
        <authorList>
            <person name="de Vries R.P."/>
            <person name="Riley R."/>
            <person name="Wiebenga A."/>
            <person name="Aguilar-Osorio G."/>
            <person name="Amillis S."/>
            <person name="Uchima C.A."/>
            <person name="Anderluh G."/>
            <person name="Asadollahi M."/>
            <person name="Askin M."/>
            <person name="Barry K."/>
            <person name="Battaglia E."/>
            <person name="Bayram O."/>
            <person name="Benocci T."/>
            <person name="Braus-Stromeyer S.A."/>
            <person name="Caldana C."/>
            <person name="Canovas D."/>
            <person name="Cerqueira G.C."/>
            <person name="Chen F."/>
            <person name="Chen W."/>
            <person name="Choi C."/>
            <person name="Clum A."/>
            <person name="Dos Santos R.A."/>
            <person name="Damasio A.R."/>
            <person name="Diallinas G."/>
            <person name="Emri T."/>
            <person name="Fekete E."/>
            <person name="Flipphi M."/>
            <person name="Freyberg S."/>
            <person name="Gallo A."/>
            <person name="Gournas C."/>
            <person name="Habgood R."/>
            <person name="Hainaut M."/>
            <person name="Harispe M.L."/>
            <person name="Henrissat B."/>
            <person name="Hilden K.S."/>
            <person name="Hope R."/>
            <person name="Hossain A."/>
            <person name="Karabika E."/>
            <person name="Karaffa L."/>
            <person name="Karanyi Z."/>
            <person name="Krasevec N."/>
            <person name="Kuo A."/>
            <person name="Kusch H."/>
            <person name="LaButti K."/>
            <person name="Lagendijk E.L."/>
            <person name="Lapidus A."/>
            <person name="Levasseur A."/>
            <person name="Lindquist E."/>
            <person name="Lipzen A."/>
            <person name="Logrieco A.F."/>
            <person name="MacCabe A."/>
            <person name="Maekelae M.R."/>
            <person name="Malavazi I."/>
            <person name="Melin P."/>
            <person name="Meyer V."/>
            <person name="Mielnichuk N."/>
            <person name="Miskei M."/>
            <person name="Molnar A.P."/>
            <person name="Mule G."/>
            <person name="Ngan C.Y."/>
            <person name="Orejas M."/>
            <person name="Orosz E."/>
            <person name="Ouedraogo J.P."/>
            <person name="Overkamp K.M."/>
            <person name="Park H.-S."/>
            <person name="Perrone G."/>
            <person name="Piumi F."/>
            <person name="Punt P.J."/>
            <person name="Ram A.F."/>
            <person name="Ramon A."/>
            <person name="Rauscher S."/>
            <person name="Record E."/>
            <person name="Riano-Pachon D.M."/>
            <person name="Robert V."/>
            <person name="Roehrig J."/>
            <person name="Ruller R."/>
            <person name="Salamov A."/>
            <person name="Salih N.S."/>
            <person name="Samson R.A."/>
            <person name="Sandor E."/>
            <person name="Sanguinetti M."/>
            <person name="Schuetze T."/>
            <person name="Sepcic K."/>
            <person name="Shelest E."/>
            <person name="Sherlock G."/>
            <person name="Sophianopoulou V."/>
            <person name="Squina F.M."/>
            <person name="Sun H."/>
            <person name="Susca A."/>
            <person name="Todd R.B."/>
            <person name="Tsang A."/>
            <person name="Unkles S.E."/>
            <person name="van de Wiele N."/>
            <person name="van Rossen-Uffink D."/>
            <person name="Oliveira J.V."/>
            <person name="Vesth T.C."/>
            <person name="Visser J."/>
            <person name="Yu J.-H."/>
            <person name="Zhou M."/>
            <person name="Andersen M.R."/>
            <person name="Archer D.B."/>
            <person name="Baker S.E."/>
            <person name="Benoit I."/>
            <person name="Brakhage A.A."/>
            <person name="Braus G.H."/>
            <person name="Fischer R."/>
            <person name="Frisvad J.C."/>
            <person name="Goldman G.H."/>
            <person name="Houbraken J."/>
            <person name="Oakley B."/>
            <person name="Pocsi I."/>
            <person name="Scazzocchio C."/>
            <person name="Seiboth B."/>
            <person name="vanKuyk P.A."/>
            <person name="Wortman J."/>
            <person name="Dyer P.S."/>
            <person name="Grigoriev I.V."/>
        </authorList>
    </citation>
    <scope>NUCLEOTIDE SEQUENCE [LARGE SCALE GENOMIC DNA]</scope>
    <source>
        <strain evidence="8">CBS 101740 / IMI 381727 / IBT 21946</strain>
    </source>
</reference>
<feature type="transmembrane region" description="Helical" evidence="5">
    <location>
        <begin position="364"/>
        <end position="385"/>
    </location>
</feature>
<protein>
    <recommendedName>
        <fullName evidence="6">Major facilitator superfamily (MFS) profile domain-containing protein</fullName>
    </recommendedName>
</protein>
<name>A0A1L9UM75_ASPBC</name>
<feature type="transmembrane region" description="Helical" evidence="5">
    <location>
        <begin position="284"/>
        <end position="303"/>
    </location>
</feature>
<feature type="transmembrane region" description="Helical" evidence="5">
    <location>
        <begin position="397"/>
        <end position="420"/>
    </location>
</feature>
<feature type="transmembrane region" description="Helical" evidence="5">
    <location>
        <begin position="59"/>
        <end position="83"/>
    </location>
</feature>
<proteinExistence type="predicted"/>
<evidence type="ECO:0000256" key="4">
    <source>
        <dbReference type="ARBA" id="ARBA00023136"/>
    </source>
</evidence>
<feature type="transmembrane region" description="Helical" evidence="5">
    <location>
        <begin position="432"/>
        <end position="451"/>
    </location>
</feature>
<dbReference type="RefSeq" id="XP_067479938.1">
    <property type="nucleotide sequence ID" value="XM_067617705.1"/>
</dbReference>
<dbReference type="OrthoDB" id="268400at2759"/>
<feature type="transmembrane region" description="Helical" evidence="5">
    <location>
        <begin position="155"/>
        <end position="176"/>
    </location>
</feature>
<dbReference type="PROSITE" id="PS50850">
    <property type="entry name" value="MFS"/>
    <property type="match status" value="1"/>
</dbReference>
<dbReference type="Gene3D" id="1.20.1250.20">
    <property type="entry name" value="MFS general substrate transporter like domains"/>
    <property type="match status" value="1"/>
</dbReference>
<keyword evidence="8" id="KW-1185">Reference proteome</keyword>
<gene>
    <name evidence="7" type="ORF">ASPBRDRAFT_124564</name>
</gene>
<evidence type="ECO:0000256" key="2">
    <source>
        <dbReference type="ARBA" id="ARBA00022692"/>
    </source>
</evidence>
<dbReference type="VEuPathDB" id="FungiDB:ASPBRDRAFT_124564"/>
<evidence type="ECO:0000256" key="3">
    <source>
        <dbReference type="ARBA" id="ARBA00022989"/>
    </source>
</evidence>